<keyword evidence="6" id="KW-0804">Transcription</keyword>
<keyword evidence="1" id="KW-0479">Metal-binding</keyword>
<evidence type="ECO:0000256" key="7">
    <source>
        <dbReference type="ARBA" id="ARBA00023242"/>
    </source>
</evidence>
<keyword evidence="12" id="KW-1185">Reference proteome</keyword>
<dbReference type="InterPro" id="IPR045174">
    <property type="entry name" value="Dof"/>
</dbReference>
<evidence type="ECO:0000256" key="8">
    <source>
        <dbReference type="PROSITE-ProRule" id="PRU00071"/>
    </source>
</evidence>
<keyword evidence="3" id="KW-0862">Zinc</keyword>
<name>A0A8J5HNW6_ZINOF</name>
<dbReference type="InterPro" id="IPR003851">
    <property type="entry name" value="Znf_Dof"/>
</dbReference>
<dbReference type="PROSITE" id="PS50884">
    <property type="entry name" value="ZF_DOF_2"/>
    <property type="match status" value="1"/>
</dbReference>
<sequence length="168" mass="18279">MAEEEAAPPQPPPSFKLFGTVIGKRDREVKQQLEEEEAEEEEEEEEEEEAEEEEEGAHPATGAAAARGEALPCPRCKSRETKFCYFNNYNVNQPRHFCKACHRYWTAGGALRNVPVGAGRRRGRPVHRPSAAAAASAPGCVGSAAQSWMLRPGAPPRLDRGIGGGALR</sequence>
<dbReference type="Proteomes" id="UP000734854">
    <property type="component" value="Unassembled WGS sequence"/>
</dbReference>
<feature type="compositionally biased region" description="Acidic residues" evidence="9">
    <location>
        <begin position="34"/>
        <end position="55"/>
    </location>
</feature>
<evidence type="ECO:0000256" key="3">
    <source>
        <dbReference type="ARBA" id="ARBA00022833"/>
    </source>
</evidence>
<keyword evidence="7 8" id="KW-0539">Nucleus</keyword>
<comment type="subcellular location">
    <subcellularLocation>
        <location evidence="8">Nucleus</location>
    </subcellularLocation>
</comment>
<gene>
    <name evidence="11" type="ORF">ZIOFF_017589</name>
</gene>
<dbReference type="Pfam" id="PF02701">
    <property type="entry name" value="Zn_ribbon_Dof"/>
    <property type="match status" value="1"/>
</dbReference>
<keyword evidence="5 8" id="KW-0238">DNA-binding</keyword>
<dbReference type="PROSITE" id="PS01361">
    <property type="entry name" value="ZF_DOF_1"/>
    <property type="match status" value="1"/>
</dbReference>
<dbReference type="EMBL" id="JACMSC010000005">
    <property type="protein sequence ID" value="KAG6520532.1"/>
    <property type="molecule type" value="Genomic_DNA"/>
</dbReference>
<feature type="compositionally biased region" description="Low complexity" evidence="9">
    <location>
        <begin position="58"/>
        <end position="70"/>
    </location>
</feature>
<evidence type="ECO:0000313" key="11">
    <source>
        <dbReference type="EMBL" id="KAG6520532.1"/>
    </source>
</evidence>
<evidence type="ECO:0000256" key="5">
    <source>
        <dbReference type="ARBA" id="ARBA00023125"/>
    </source>
</evidence>
<dbReference type="AlphaFoldDB" id="A0A8J5HNW6"/>
<reference evidence="11 12" key="1">
    <citation type="submission" date="2020-08" db="EMBL/GenBank/DDBJ databases">
        <title>Plant Genome Project.</title>
        <authorList>
            <person name="Zhang R.-G."/>
        </authorList>
    </citation>
    <scope>NUCLEOTIDE SEQUENCE [LARGE SCALE GENOMIC DNA]</scope>
    <source>
        <tissue evidence="11">Rhizome</tissue>
    </source>
</reference>
<proteinExistence type="predicted"/>
<dbReference type="GO" id="GO:0003700">
    <property type="term" value="F:DNA-binding transcription factor activity"/>
    <property type="evidence" value="ECO:0007669"/>
    <property type="project" value="InterPro"/>
</dbReference>
<evidence type="ECO:0000256" key="2">
    <source>
        <dbReference type="ARBA" id="ARBA00022771"/>
    </source>
</evidence>
<protein>
    <recommendedName>
        <fullName evidence="10">Dof-type domain-containing protein</fullName>
    </recommendedName>
</protein>
<evidence type="ECO:0000256" key="4">
    <source>
        <dbReference type="ARBA" id="ARBA00023015"/>
    </source>
</evidence>
<dbReference type="PANTHER" id="PTHR31089:SF22">
    <property type="entry name" value="CYCLIC DOF FACTOR 4"/>
    <property type="match status" value="1"/>
</dbReference>
<feature type="region of interest" description="Disordered" evidence="9">
    <location>
        <begin position="1"/>
        <end position="71"/>
    </location>
</feature>
<keyword evidence="2 8" id="KW-0863">Zinc-finger</keyword>
<evidence type="ECO:0000259" key="10">
    <source>
        <dbReference type="PROSITE" id="PS50884"/>
    </source>
</evidence>
<evidence type="ECO:0000256" key="6">
    <source>
        <dbReference type="ARBA" id="ARBA00023163"/>
    </source>
</evidence>
<dbReference type="PANTHER" id="PTHR31089">
    <property type="entry name" value="CYCLIC DOF FACTOR 2"/>
    <property type="match status" value="1"/>
</dbReference>
<organism evidence="11 12">
    <name type="scientific">Zingiber officinale</name>
    <name type="common">Ginger</name>
    <name type="synonym">Amomum zingiber</name>
    <dbReference type="NCBI Taxonomy" id="94328"/>
    <lineage>
        <taxon>Eukaryota</taxon>
        <taxon>Viridiplantae</taxon>
        <taxon>Streptophyta</taxon>
        <taxon>Embryophyta</taxon>
        <taxon>Tracheophyta</taxon>
        <taxon>Spermatophyta</taxon>
        <taxon>Magnoliopsida</taxon>
        <taxon>Liliopsida</taxon>
        <taxon>Zingiberales</taxon>
        <taxon>Zingiberaceae</taxon>
        <taxon>Zingiber</taxon>
    </lineage>
</organism>
<dbReference type="GO" id="GO:0008270">
    <property type="term" value="F:zinc ion binding"/>
    <property type="evidence" value="ECO:0007669"/>
    <property type="project" value="UniProtKB-KW"/>
</dbReference>
<evidence type="ECO:0000256" key="1">
    <source>
        <dbReference type="ARBA" id="ARBA00022723"/>
    </source>
</evidence>
<accession>A0A8J5HNW6</accession>
<evidence type="ECO:0000256" key="9">
    <source>
        <dbReference type="SAM" id="MobiDB-lite"/>
    </source>
</evidence>
<dbReference type="GO" id="GO:0003677">
    <property type="term" value="F:DNA binding"/>
    <property type="evidence" value="ECO:0007669"/>
    <property type="project" value="UniProtKB-UniRule"/>
</dbReference>
<evidence type="ECO:0000313" key="12">
    <source>
        <dbReference type="Proteomes" id="UP000734854"/>
    </source>
</evidence>
<feature type="domain" description="Dof-type" evidence="10">
    <location>
        <begin position="71"/>
        <end position="125"/>
    </location>
</feature>
<comment type="caution">
    <text evidence="11">The sequence shown here is derived from an EMBL/GenBank/DDBJ whole genome shotgun (WGS) entry which is preliminary data.</text>
</comment>
<dbReference type="GO" id="GO:0005634">
    <property type="term" value="C:nucleus"/>
    <property type="evidence" value="ECO:0007669"/>
    <property type="project" value="UniProtKB-SubCell"/>
</dbReference>
<keyword evidence="4" id="KW-0805">Transcription regulation</keyword>
<feature type="compositionally biased region" description="Basic and acidic residues" evidence="9">
    <location>
        <begin position="23"/>
        <end position="33"/>
    </location>
</feature>